<protein>
    <recommendedName>
        <fullName evidence="11">3-oxo-tetronate kinase</fullName>
        <ecNumber evidence="10">2.7.1.217</ecNumber>
    </recommendedName>
    <alternativeName>
        <fullName evidence="12">3-dehydrotetronate 4-kinase</fullName>
    </alternativeName>
</protein>
<keyword evidence="5" id="KW-0067">ATP-binding</keyword>
<dbReference type="SUPFAM" id="SSF142764">
    <property type="entry name" value="YgbK-like"/>
    <property type="match status" value="1"/>
</dbReference>
<dbReference type="InterPro" id="IPR037051">
    <property type="entry name" value="4-carb_acid_sugar_kinase_N_sf"/>
</dbReference>
<dbReference type="InterPro" id="IPR010737">
    <property type="entry name" value="4-carb_acid_sugar_kinase_N"/>
</dbReference>
<evidence type="ECO:0000256" key="11">
    <source>
        <dbReference type="ARBA" id="ARBA00039461"/>
    </source>
</evidence>
<dbReference type="EC" id="2.7.1.217" evidence="10"/>
<reference evidence="15 16" key="1">
    <citation type="submission" date="2023-07" db="EMBL/GenBank/DDBJ databases">
        <title>Sequencing the genomes of 1000 actinobacteria strains.</title>
        <authorList>
            <person name="Klenk H.-P."/>
        </authorList>
    </citation>
    <scope>NUCLEOTIDE SEQUENCE [LARGE SCALE GENOMIC DNA]</scope>
    <source>
        <strain evidence="15 16">DSM 44388</strain>
    </source>
</reference>
<dbReference type="Gene3D" id="3.40.50.10840">
    <property type="entry name" value="Putative sugar-binding, N-terminal domain"/>
    <property type="match status" value="1"/>
</dbReference>
<evidence type="ECO:0000259" key="13">
    <source>
        <dbReference type="Pfam" id="PF07005"/>
    </source>
</evidence>
<dbReference type="NCBIfam" id="NF043035">
    <property type="entry name" value="OxoTetrKin"/>
    <property type="match status" value="1"/>
</dbReference>
<organism evidence="15 16">
    <name type="scientific">Kineosporia succinea</name>
    <dbReference type="NCBI Taxonomy" id="84632"/>
    <lineage>
        <taxon>Bacteria</taxon>
        <taxon>Bacillati</taxon>
        <taxon>Actinomycetota</taxon>
        <taxon>Actinomycetes</taxon>
        <taxon>Kineosporiales</taxon>
        <taxon>Kineosporiaceae</taxon>
        <taxon>Kineosporia</taxon>
    </lineage>
</organism>
<evidence type="ECO:0000313" key="15">
    <source>
        <dbReference type="EMBL" id="MDP9831254.1"/>
    </source>
</evidence>
<keyword evidence="4" id="KW-0418">Kinase</keyword>
<feature type="domain" description="Four-carbon acid sugar kinase nucleotide binding" evidence="14">
    <location>
        <begin position="251"/>
        <end position="407"/>
    </location>
</feature>
<evidence type="ECO:0000256" key="4">
    <source>
        <dbReference type="ARBA" id="ARBA00022777"/>
    </source>
</evidence>
<evidence type="ECO:0000313" key="16">
    <source>
        <dbReference type="Proteomes" id="UP001235712"/>
    </source>
</evidence>
<dbReference type="Proteomes" id="UP001235712">
    <property type="component" value="Unassembled WGS sequence"/>
</dbReference>
<keyword evidence="2" id="KW-0808">Transferase</keyword>
<proteinExistence type="inferred from homology"/>
<name>A0ABT9PFT5_9ACTN</name>
<dbReference type="Pfam" id="PF17042">
    <property type="entry name" value="NBD_C"/>
    <property type="match status" value="1"/>
</dbReference>
<keyword evidence="6" id="KW-0119">Carbohydrate metabolism</keyword>
<keyword evidence="3" id="KW-0547">Nucleotide-binding</keyword>
<evidence type="ECO:0000256" key="6">
    <source>
        <dbReference type="ARBA" id="ARBA00023277"/>
    </source>
</evidence>
<accession>A0ABT9PFT5</accession>
<keyword evidence="16" id="KW-1185">Reference proteome</keyword>
<gene>
    <name evidence="15" type="ORF">J2S57_007003</name>
</gene>
<comment type="similarity">
    <text evidence="1">Belongs to the four-carbon acid sugar kinase family.</text>
</comment>
<evidence type="ECO:0000256" key="10">
    <source>
        <dbReference type="ARBA" id="ARBA00039095"/>
    </source>
</evidence>
<dbReference type="InterPro" id="IPR042213">
    <property type="entry name" value="NBD_C_sf"/>
</dbReference>
<comment type="catalytic activity">
    <reaction evidence="7">
        <text>3-dehydro-L-erythronate + ATP = 3-dehydro-4-O-phospho-L-erythronate + ADP + H(+)</text>
        <dbReference type="Rhea" id="RHEA:52552"/>
        <dbReference type="ChEBI" id="CHEBI:15378"/>
        <dbReference type="ChEBI" id="CHEBI:30616"/>
        <dbReference type="ChEBI" id="CHEBI:136592"/>
        <dbReference type="ChEBI" id="CHEBI:136670"/>
        <dbReference type="ChEBI" id="CHEBI:456216"/>
        <dbReference type="EC" id="2.7.1.217"/>
    </reaction>
</comment>
<comment type="catalytic activity">
    <reaction evidence="8">
        <text>3-dehydro-D-erythronate + ATP = 3-dehydro-4-O-phospho-D-erythronate + ADP + H(+)</text>
        <dbReference type="Rhea" id="RHEA:52556"/>
        <dbReference type="ChEBI" id="CHEBI:15378"/>
        <dbReference type="ChEBI" id="CHEBI:30616"/>
        <dbReference type="ChEBI" id="CHEBI:57958"/>
        <dbReference type="ChEBI" id="CHEBI:136593"/>
        <dbReference type="ChEBI" id="CHEBI:456216"/>
        <dbReference type="EC" id="2.7.1.217"/>
    </reaction>
</comment>
<comment type="caution">
    <text evidence="15">The sequence shown here is derived from an EMBL/GenBank/DDBJ whole genome shotgun (WGS) entry which is preliminary data.</text>
</comment>
<dbReference type="Pfam" id="PF07005">
    <property type="entry name" value="SBD_N"/>
    <property type="match status" value="1"/>
</dbReference>
<dbReference type="Gene3D" id="3.40.980.20">
    <property type="entry name" value="Four-carbon acid sugar kinase, nucleotide binding domain"/>
    <property type="match status" value="1"/>
</dbReference>
<dbReference type="EMBL" id="JAUSQZ010000001">
    <property type="protein sequence ID" value="MDP9831254.1"/>
    <property type="molecule type" value="Genomic_DNA"/>
</dbReference>
<evidence type="ECO:0000256" key="1">
    <source>
        <dbReference type="ARBA" id="ARBA00005715"/>
    </source>
</evidence>
<dbReference type="RefSeq" id="WP_307250846.1">
    <property type="nucleotide sequence ID" value="NZ_JAUSQZ010000001.1"/>
</dbReference>
<dbReference type="InterPro" id="IPR050007">
    <property type="entry name" value="OtnK"/>
</dbReference>
<feature type="domain" description="Four-carbon acid sugar kinase N-terminal" evidence="13">
    <location>
        <begin position="2"/>
        <end position="232"/>
    </location>
</feature>
<dbReference type="InterPro" id="IPR031475">
    <property type="entry name" value="NBD_C"/>
</dbReference>
<comment type="function">
    <text evidence="9">Catalyzes the ATP-dependent phosphorylation of 3-oxo-tetronate to 3-oxo-tetronate 4-phosphate.</text>
</comment>
<evidence type="ECO:0000256" key="2">
    <source>
        <dbReference type="ARBA" id="ARBA00022679"/>
    </source>
</evidence>
<evidence type="ECO:0000256" key="7">
    <source>
        <dbReference type="ARBA" id="ARBA00035898"/>
    </source>
</evidence>
<evidence type="ECO:0000256" key="12">
    <source>
        <dbReference type="ARBA" id="ARBA00041377"/>
    </source>
</evidence>
<sequence>MLGALADDFTGATDLAMALVARGFRTVVSIGEAPSSASPASASPASADAVVVALKTRTIEPSQAVAASRDALRSLQEMGATQIYDKYCSTFDSTPRGNIGPVLDALMTDLGASLTVVVPSFPAAGRTVVNGQLYVHGTPLAESPMRHHPLTPMTDSDVPRLLAAQSSAVVRLVTLETVRAGVASVRAALDRFLEDEAVAVVVDAESEGDLVTIAAACADLPLITGGSGLALGLTGPGAPPVRLPARGGPQVVLAGSASVATMGQIEHARSRMPHRRLDLAELRQDFPAHVGSLVSWARSSWSSSPVLIYAVGDPSDVEAAVPDGAVPASELIERALAQLASDLADAGCRELIVAGGETSGAVVSALGVRELVIGQPVAAGVTWASGVSRGREMNLLLKSGNFGDVDLMSAAWGVLA</sequence>
<evidence type="ECO:0000256" key="3">
    <source>
        <dbReference type="ARBA" id="ARBA00022741"/>
    </source>
</evidence>
<evidence type="ECO:0000256" key="8">
    <source>
        <dbReference type="ARBA" id="ARBA00036346"/>
    </source>
</evidence>
<evidence type="ECO:0000256" key="5">
    <source>
        <dbReference type="ARBA" id="ARBA00022840"/>
    </source>
</evidence>
<evidence type="ECO:0000256" key="9">
    <source>
        <dbReference type="ARBA" id="ARBA00037335"/>
    </source>
</evidence>
<evidence type="ECO:0000259" key="14">
    <source>
        <dbReference type="Pfam" id="PF17042"/>
    </source>
</evidence>